<protein>
    <submittedName>
        <fullName evidence="3">Uncharacterized protein</fullName>
    </submittedName>
</protein>
<dbReference type="Proteomes" id="UP000233551">
    <property type="component" value="Unassembled WGS sequence"/>
</dbReference>
<evidence type="ECO:0000256" key="2">
    <source>
        <dbReference type="SAM" id="Phobius"/>
    </source>
</evidence>
<comment type="caution">
    <text evidence="3">The sequence shown here is derived from an EMBL/GenBank/DDBJ whole genome shotgun (WGS) entry which is preliminary data.</text>
</comment>
<evidence type="ECO:0000313" key="3">
    <source>
        <dbReference type="EMBL" id="PKI71478.1"/>
    </source>
</evidence>
<feature type="transmembrane region" description="Helical" evidence="2">
    <location>
        <begin position="67"/>
        <end position="89"/>
    </location>
</feature>
<sequence>MLSTSLPSASSRTTSMTFWAPTSSPGTSPRPLLHLPWPHPLLLCCLYLGCCVVAIPVWLLLELFEPLPLLVGLPPSLLSTCAAAASLLLPLQWQNTETGTLIASDPTPSFL</sequence>
<keyword evidence="4" id="KW-1185">Reference proteome</keyword>
<keyword evidence="2" id="KW-0812">Transmembrane</keyword>
<evidence type="ECO:0000313" key="4">
    <source>
        <dbReference type="Proteomes" id="UP000233551"/>
    </source>
</evidence>
<organism evidence="3 4">
    <name type="scientific">Punica granatum</name>
    <name type="common">Pomegranate</name>
    <dbReference type="NCBI Taxonomy" id="22663"/>
    <lineage>
        <taxon>Eukaryota</taxon>
        <taxon>Viridiplantae</taxon>
        <taxon>Streptophyta</taxon>
        <taxon>Embryophyta</taxon>
        <taxon>Tracheophyta</taxon>
        <taxon>Spermatophyta</taxon>
        <taxon>Magnoliopsida</taxon>
        <taxon>eudicotyledons</taxon>
        <taxon>Gunneridae</taxon>
        <taxon>Pentapetalae</taxon>
        <taxon>rosids</taxon>
        <taxon>malvids</taxon>
        <taxon>Myrtales</taxon>
        <taxon>Lythraceae</taxon>
        <taxon>Punica</taxon>
    </lineage>
</organism>
<keyword evidence="2" id="KW-1133">Transmembrane helix</keyword>
<feature type="transmembrane region" description="Helical" evidence="2">
    <location>
        <begin position="40"/>
        <end position="61"/>
    </location>
</feature>
<name>A0A2I0KSM1_PUNGR</name>
<evidence type="ECO:0000256" key="1">
    <source>
        <dbReference type="SAM" id="MobiDB-lite"/>
    </source>
</evidence>
<feature type="region of interest" description="Disordered" evidence="1">
    <location>
        <begin position="1"/>
        <end position="27"/>
    </location>
</feature>
<reference evidence="3 4" key="1">
    <citation type="submission" date="2017-11" db="EMBL/GenBank/DDBJ databases">
        <title>De-novo sequencing of pomegranate (Punica granatum L.) genome.</title>
        <authorList>
            <person name="Akparov Z."/>
            <person name="Amiraslanov A."/>
            <person name="Hajiyeva S."/>
            <person name="Abbasov M."/>
            <person name="Kaur K."/>
            <person name="Hamwieh A."/>
            <person name="Solovyev V."/>
            <person name="Salamov A."/>
            <person name="Braich B."/>
            <person name="Kosarev P."/>
            <person name="Mahmoud A."/>
            <person name="Hajiyev E."/>
            <person name="Babayeva S."/>
            <person name="Izzatullayeva V."/>
            <person name="Mammadov A."/>
            <person name="Mammadov A."/>
            <person name="Sharifova S."/>
            <person name="Ojaghi J."/>
            <person name="Eynullazada K."/>
            <person name="Bayramov B."/>
            <person name="Abdulazimova A."/>
            <person name="Shahmuradov I."/>
        </authorList>
    </citation>
    <scope>NUCLEOTIDE SEQUENCE [LARGE SCALE GENOMIC DNA]</scope>
    <source>
        <strain evidence="4">cv. AG2017</strain>
        <tissue evidence="3">Leaf</tissue>
    </source>
</reference>
<dbReference type="AlphaFoldDB" id="A0A2I0KSM1"/>
<proteinExistence type="predicted"/>
<accession>A0A2I0KSM1</accession>
<gene>
    <name evidence="3" type="ORF">CRG98_008151</name>
</gene>
<keyword evidence="2" id="KW-0472">Membrane</keyword>
<dbReference type="EMBL" id="PGOL01000373">
    <property type="protein sequence ID" value="PKI71478.1"/>
    <property type="molecule type" value="Genomic_DNA"/>
</dbReference>